<gene>
    <name evidence="1" type="ORF">EVAR_12183_1</name>
</gene>
<keyword evidence="2" id="KW-1185">Reference proteome</keyword>
<protein>
    <submittedName>
        <fullName evidence="1">Uncharacterized protein</fullName>
    </submittedName>
</protein>
<dbReference type="Proteomes" id="UP000299102">
    <property type="component" value="Unassembled WGS sequence"/>
</dbReference>
<sequence>MHETPERIAHEYGAARTFIPPRRPVRCRRCDDEVRDQRLDVSRSNPKPSAMKPKLLTLDLPALLNTKFGMPC</sequence>
<accession>A0A4C1UIJ2</accession>
<comment type="caution">
    <text evidence="1">The sequence shown here is derived from an EMBL/GenBank/DDBJ whole genome shotgun (WGS) entry which is preliminary data.</text>
</comment>
<reference evidence="1 2" key="1">
    <citation type="journal article" date="2019" name="Commun. Biol.">
        <title>The bagworm genome reveals a unique fibroin gene that provides high tensile strength.</title>
        <authorList>
            <person name="Kono N."/>
            <person name="Nakamura H."/>
            <person name="Ohtoshi R."/>
            <person name="Tomita M."/>
            <person name="Numata K."/>
            <person name="Arakawa K."/>
        </authorList>
    </citation>
    <scope>NUCLEOTIDE SEQUENCE [LARGE SCALE GENOMIC DNA]</scope>
</reference>
<name>A0A4C1UIJ2_EUMVA</name>
<dbReference type="EMBL" id="BGZK01000171">
    <property type="protein sequence ID" value="GBP25704.1"/>
    <property type="molecule type" value="Genomic_DNA"/>
</dbReference>
<dbReference type="AlphaFoldDB" id="A0A4C1UIJ2"/>
<proteinExistence type="predicted"/>
<evidence type="ECO:0000313" key="1">
    <source>
        <dbReference type="EMBL" id="GBP25704.1"/>
    </source>
</evidence>
<organism evidence="1 2">
    <name type="scientific">Eumeta variegata</name>
    <name type="common">Bagworm moth</name>
    <name type="synonym">Eumeta japonica</name>
    <dbReference type="NCBI Taxonomy" id="151549"/>
    <lineage>
        <taxon>Eukaryota</taxon>
        <taxon>Metazoa</taxon>
        <taxon>Ecdysozoa</taxon>
        <taxon>Arthropoda</taxon>
        <taxon>Hexapoda</taxon>
        <taxon>Insecta</taxon>
        <taxon>Pterygota</taxon>
        <taxon>Neoptera</taxon>
        <taxon>Endopterygota</taxon>
        <taxon>Lepidoptera</taxon>
        <taxon>Glossata</taxon>
        <taxon>Ditrysia</taxon>
        <taxon>Tineoidea</taxon>
        <taxon>Psychidae</taxon>
        <taxon>Oiketicinae</taxon>
        <taxon>Eumeta</taxon>
    </lineage>
</organism>
<evidence type="ECO:0000313" key="2">
    <source>
        <dbReference type="Proteomes" id="UP000299102"/>
    </source>
</evidence>